<keyword evidence="4" id="KW-0233">DNA recombination</keyword>
<evidence type="ECO:0000313" key="9">
    <source>
        <dbReference type="Proteomes" id="UP000199024"/>
    </source>
</evidence>
<feature type="active site" description="O-(5'-phospho-DNA)-serine intermediate" evidence="5 6">
    <location>
        <position position="16"/>
    </location>
</feature>
<evidence type="ECO:0000256" key="4">
    <source>
        <dbReference type="ARBA" id="ARBA00023172"/>
    </source>
</evidence>
<dbReference type="Pfam" id="PF02796">
    <property type="entry name" value="HTH_7"/>
    <property type="match status" value="1"/>
</dbReference>
<dbReference type="SMART" id="SM00857">
    <property type="entry name" value="Resolvase"/>
    <property type="match status" value="1"/>
</dbReference>
<sequence length="188" mass="20353">MTAAKGGQRVGYIRVSSADQNTARQLDGVDLDERFEDKASGASTNRPQLQAALRHVRKGDVLVVHSMDRLARSLADLLALVKELTGRGVTVEFVKEAQTFTGDDTPIAKMMLGVMGSAAEFERDMIRQRQREGITAAKARGKHLGRAAILKPAQVKELRNRVAAGEDKATIAQAFGISRASVYNYAAS</sequence>
<dbReference type="Proteomes" id="UP000199024">
    <property type="component" value="Unassembled WGS sequence"/>
</dbReference>
<evidence type="ECO:0000256" key="6">
    <source>
        <dbReference type="PROSITE-ProRule" id="PRU10137"/>
    </source>
</evidence>
<evidence type="ECO:0000256" key="5">
    <source>
        <dbReference type="PIRSR" id="PIRSR606118-50"/>
    </source>
</evidence>
<gene>
    <name evidence="8" type="ORF">SAMN05421771_1854</name>
</gene>
<dbReference type="InterPro" id="IPR009057">
    <property type="entry name" value="Homeodomain-like_sf"/>
</dbReference>
<name>A0A1I6M5C5_9BACT</name>
<comment type="similarity">
    <text evidence="1">Belongs to the site-specific recombinase resolvase family.</text>
</comment>
<accession>A0A1I6M5C5</accession>
<dbReference type="Gene3D" id="3.40.50.1390">
    <property type="entry name" value="Resolvase, N-terminal catalytic domain"/>
    <property type="match status" value="1"/>
</dbReference>
<dbReference type="PROSITE" id="PS51736">
    <property type="entry name" value="RECOMBINASES_3"/>
    <property type="match status" value="1"/>
</dbReference>
<dbReference type="Pfam" id="PF00239">
    <property type="entry name" value="Resolvase"/>
    <property type="match status" value="1"/>
</dbReference>
<dbReference type="RefSeq" id="WP_089838652.1">
    <property type="nucleotide sequence ID" value="NZ_FOZL01000001.1"/>
</dbReference>
<keyword evidence="3" id="KW-0238">DNA-binding</keyword>
<dbReference type="SUPFAM" id="SSF53041">
    <property type="entry name" value="Resolvase-like"/>
    <property type="match status" value="1"/>
</dbReference>
<keyword evidence="2" id="KW-0229">DNA integration</keyword>
<evidence type="ECO:0000256" key="2">
    <source>
        <dbReference type="ARBA" id="ARBA00022908"/>
    </source>
</evidence>
<dbReference type="GO" id="GO:0000150">
    <property type="term" value="F:DNA strand exchange activity"/>
    <property type="evidence" value="ECO:0007669"/>
    <property type="project" value="InterPro"/>
</dbReference>
<feature type="domain" description="Resolvase/invertase-type recombinase catalytic" evidence="7">
    <location>
        <begin position="8"/>
        <end position="141"/>
    </location>
</feature>
<dbReference type="PROSITE" id="PS00397">
    <property type="entry name" value="RECOMBINASES_1"/>
    <property type="match status" value="1"/>
</dbReference>
<dbReference type="InterPro" id="IPR006120">
    <property type="entry name" value="Resolvase_HTH_dom"/>
</dbReference>
<dbReference type="EMBL" id="FOZL01000001">
    <property type="protein sequence ID" value="SFS10833.1"/>
    <property type="molecule type" value="Genomic_DNA"/>
</dbReference>
<dbReference type="GO" id="GO:0003677">
    <property type="term" value="F:DNA binding"/>
    <property type="evidence" value="ECO:0007669"/>
    <property type="project" value="UniProtKB-KW"/>
</dbReference>
<dbReference type="InterPro" id="IPR050639">
    <property type="entry name" value="SSR_resolvase"/>
</dbReference>
<evidence type="ECO:0000259" key="7">
    <source>
        <dbReference type="PROSITE" id="PS51736"/>
    </source>
</evidence>
<evidence type="ECO:0000313" key="8">
    <source>
        <dbReference type="EMBL" id="SFS10833.1"/>
    </source>
</evidence>
<dbReference type="PROSITE" id="PS00398">
    <property type="entry name" value="RECOMBINASES_2"/>
    <property type="match status" value="1"/>
</dbReference>
<dbReference type="OrthoDB" id="9797501at2"/>
<dbReference type="InterPro" id="IPR006119">
    <property type="entry name" value="Resolv_N"/>
</dbReference>
<evidence type="ECO:0000256" key="1">
    <source>
        <dbReference type="ARBA" id="ARBA00009913"/>
    </source>
</evidence>
<dbReference type="SUPFAM" id="SSF46689">
    <property type="entry name" value="Homeodomain-like"/>
    <property type="match status" value="1"/>
</dbReference>
<evidence type="ECO:0000256" key="3">
    <source>
        <dbReference type="ARBA" id="ARBA00023125"/>
    </source>
</evidence>
<dbReference type="InterPro" id="IPR006118">
    <property type="entry name" value="Recombinase_CS"/>
</dbReference>
<proteinExistence type="inferred from homology"/>
<dbReference type="InterPro" id="IPR036162">
    <property type="entry name" value="Resolvase-like_N_sf"/>
</dbReference>
<dbReference type="PANTHER" id="PTHR30461:SF26">
    <property type="entry name" value="RESOLVASE HOMOLOG YNEB"/>
    <property type="match status" value="1"/>
</dbReference>
<keyword evidence="9" id="KW-1185">Reference proteome</keyword>
<dbReference type="GO" id="GO:0015074">
    <property type="term" value="P:DNA integration"/>
    <property type="evidence" value="ECO:0007669"/>
    <property type="project" value="UniProtKB-KW"/>
</dbReference>
<dbReference type="CDD" id="cd00569">
    <property type="entry name" value="HTH_Hin_like"/>
    <property type="match status" value="1"/>
</dbReference>
<dbReference type="AlphaFoldDB" id="A0A1I6M5C5"/>
<organism evidence="8 9">
    <name type="scientific">Granulicella pectinivorans</name>
    <dbReference type="NCBI Taxonomy" id="474950"/>
    <lineage>
        <taxon>Bacteria</taxon>
        <taxon>Pseudomonadati</taxon>
        <taxon>Acidobacteriota</taxon>
        <taxon>Terriglobia</taxon>
        <taxon>Terriglobales</taxon>
        <taxon>Acidobacteriaceae</taxon>
        <taxon>Granulicella</taxon>
    </lineage>
</organism>
<dbReference type="Gene3D" id="1.10.10.60">
    <property type="entry name" value="Homeodomain-like"/>
    <property type="match status" value="1"/>
</dbReference>
<dbReference type="PANTHER" id="PTHR30461">
    <property type="entry name" value="DNA-INVERTASE FROM LAMBDOID PROPHAGE"/>
    <property type="match status" value="1"/>
</dbReference>
<reference evidence="8 9" key="1">
    <citation type="submission" date="2016-10" db="EMBL/GenBank/DDBJ databases">
        <authorList>
            <person name="de Groot N.N."/>
        </authorList>
    </citation>
    <scope>NUCLEOTIDE SEQUENCE [LARGE SCALE GENOMIC DNA]</scope>
    <source>
        <strain evidence="8 9">DSM 21001</strain>
    </source>
</reference>
<dbReference type="CDD" id="cd03768">
    <property type="entry name" value="SR_ResInv"/>
    <property type="match status" value="1"/>
</dbReference>
<protein>
    <submittedName>
        <fullName evidence="8">Site-specific DNA recombinase</fullName>
    </submittedName>
</protein>